<dbReference type="InterPro" id="IPR050259">
    <property type="entry name" value="SDR"/>
</dbReference>
<evidence type="ECO:0000313" key="3">
    <source>
        <dbReference type="EMBL" id="MPY56379.1"/>
    </source>
</evidence>
<dbReference type="InterPro" id="IPR002347">
    <property type="entry name" value="SDR_fam"/>
</dbReference>
<reference evidence="3 4" key="1">
    <citation type="submission" date="2019-07" db="EMBL/GenBank/DDBJ databases">
        <title>New species of Amycolatopsis and Streptomyces.</title>
        <authorList>
            <person name="Duangmal K."/>
            <person name="Teo W.F.A."/>
            <person name="Lipun K."/>
        </authorList>
    </citation>
    <scope>NUCLEOTIDE SEQUENCE [LARGE SCALE GENOMIC DNA]</scope>
    <source>
        <strain evidence="3 4">NBRC 106415</strain>
    </source>
</reference>
<keyword evidence="2" id="KW-0560">Oxidoreductase</keyword>
<dbReference type="InterPro" id="IPR036291">
    <property type="entry name" value="NAD(P)-bd_dom_sf"/>
</dbReference>
<dbReference type="EMBL" id="VJZC01000014">
    <property type="protein sequence ID" value="MPY56379.1"/>
    <property type="molecule type" value="Genomic_DNA"/>
</dbReference>
<dbReference type="AlphaFoldDB" id="A0A5N8XA84"/>
<keyword evidence="4" id="KW-1185">Reference proteome</keyword>
<comment type="caution">
    <text evidence="3">The sequence shown here is derived from an EMBL/GenBank/DDBJ whole genome shotgun (WGS) entry which is preliminary data.</text>
</comment>
<gene>
    <name evidence="3" type="ORF">FNH08_04065</name>
</gene>
<evidence type="ECO:0000313" key="4">
    <source>
        <dbReference type="Proteomes" id="UP000400924"/>
    </source>
</evidence>
<dbReference type="Proteomes" id="UP000400924">
    <property type="component" value="Unassembled WGS sequence"/>
</dbReference>
<dbReference type="PRINTS" id="PR00081">
    <property type="entry name" value="GDHRDH"/>
</dbReference>
<dbReference type="Pfam" id="PF13561">
    <property type="entry name" value="adh_short_C2"/>
    <property type="match status" value="1"/>
</dbReference>
<dbReference type="FunFam" id="3.40.50.720:FF:000084">
    <property type="entry name" value="Short-chain dehydrogenase reductase"/>
    <property type="match status" value="1"/>
</dbReference>
<dbReference type="Gene3D" id="3.40.50.720">
    <property type="entry name" value="NAD(P)-binding Rossmann-like Domain"/>
    <property type="match status" value="1"/>
</dbReference>
<dbReference type="PANTHER" id="PTHR42879">
    <property type="entry name" value="3-OXOACYL-(ACYL-CARRIER-PROTEIN) REDUCTASE"/>
    <property type="match status" value="1"/>
</dbReference>
<sequence length="288" mass="30468">MDARDLAALPRRRTTMCGAPRRKEPHLMFAEPAIDLRSNLFDVTGKRTVVTGASRGIGRALALAFAAQGAQVFAVARSADGLAETRQQSAGYPGSLVTHQADLRHPDQIEGTVAAAVAELGGIDILVNNAGYDVEHTVEETSIEEWNDVIDLNLRSTFLLCKAASPHLKEGGGKVVNIASMLGHIAIRGDVAYIASKHGVVGLTRALALDWARSGVNVNAVGPGFVKTDMLASALEDEAAQRYIKRQTPLGRWAVPEEMAGAVLFLASAASDFMTGQMILVDGGVTAQ</sequence>
<protein>
    <submittedName>
        <fullName evidence="3">SDR family oxidoreductase</fullName>
    </submittedName>
</protein>
<evidence type="ECO:0000256" key="2">
    <source>
        <dbReference type="ARBA" id="ARBA00023002"/>
    </source>
</evidence>
<accession>A0A5N8XA84</accession>
<name>A0A5N8XA84_9ACTN</name>
<evidence type="ECO:0000256" key="1">
    <source>
        <dbReference type="ARBA" id="ARBA00006484"/>
    </source>
</evidence>
<dbReference type="SUPFAM" id="SSF51735">
    <property type="entry name" value="NAD(P)-binding Rossmann-fold domains"/>
    <property type="match status" value="1"/>
</dbReference>
<comment type="similarity">
    <text evidence="1">Belongs to the short-chain dehydrogenases/reductases (SDR) family.</text>
</comment>
<dbReference type="OrthoDB" id="517007at2"/>
<organism evidence="3 4">
    <name type="scientific">Streptomyces spongiae</name>
    <dbReference type="NCBI Taxonomy" id="565072"/>
    <lineage>
        <taxon>Bacteria</taxon>
        <taxon>Bacillati</taxon>
        <taxon>Actinomycetota</taxon>
        <taxon>Actinomycetes</taxon>
        <taxon>Kitasatosporales</taxon>
        <taxon>Streptomycetaceae</taxon>
        <taxon>Streptomyces</taxon>
    </lineage>
</organism>
<dbReference type="GO" id="GO:0016491">
    <property type="term" value="F:oxidoreductase activity"/>
    <property type="evidence" value="ECO:0007669"/>
    <property type="project" value="UniProtKB-KW"/>
</dbReference>
<dbReference type="PRINTS" id="PR00080">
    <property type="entry name" value="SDRFAMILY"/>
</dbReference>
<dbReference type="PANTHER" id="PTHR42879:SF2">
    <property type="entry name" value="3-OXOACYL-[ACYL-CARRIER-PROTEIN] REDUCTASE FABG"/>
    <property type="match status" value="1"/>
</dbReference>
<proteinExistence type="inferred from homology"/>